<keyword evidence="6" id="KW-0050">Antiport</keyword>
<evidence type="ECO:0000256" key="13">
    <source>
        <dbReference type="SAM" id="Phobius"/>
    </source>
</evidence>
<feature type="transmembrane region" description="Helical" evidence="13">
    <location>
        <begin position="137"/>
        <end position="155"/>
    </location>
</feature>
<comment type="caution">
    <text evidence="14">The sequence shown here is derived from an EMBL/GenBank/DDBJ whole genome shotgun (WGS) entry which is preliminary data.</text>
</comment>
<accession>A0A923NNI2</accession>
<dbReference type="Proteomes" id="UP000602647">
    <property type="component" value="Unassembled WGS sequence"/>
</dbReference>
<protein>
    <recommendedName>
        <fullName evidence="4">Probable multidrug resistance protein NorM</fullName>
    </recommendedName>
    <alternativeName>
        <fullName evidence="12">Multidrug-efflux transporter</fullName>
    </alternativeName>
</protein>
<dbReference type="InterPro" id="IPR050222">
    <property type="entry name" value="MATE_MdtK"/>
</dbReference>
<evidence type="ECO:0000313" key="15">
    <source>
        <dbReference type="Proteomes" id="UP000602647"/>
    </source>
</evidence>
<dbReference type="CDD" id="cd13134">
    <property type="entry name" value="MATE_like_8"/>
    <property type="match status" value="1"/>
</dbReference>
<sequence>MKKEATLNTINNKSLLKTMAAVALPIALQSLIGSSLNLVDNLMVGSLGEAELNAVGVSVQFYFVHWMLLYGFTSGTATFMAQYFGVKDFHNIRKTVGFALTVTVSVSMLFFLTALIFPHYVLRIFTRFPEIIELGSGYVRACAPAFLFTAVTVPFTSALRATQQTRLPLYISGAAFLTNTFLNYLLIFGSWGAPKLGVAGAALATMIARGLEMSLILYMVFGRKNKLCGPIREFFSYTKSSAVKIVKNAVPTTINETMWGLGTSLYVAAFARIGVTEGAAVQACSTINNLFIMAAFSIGDATLILVGQKLGEGKLDYAYQLAKKMVKIGLVIGLAAGGLLIVFGKPLLSLFEFTDRGAHFALLILIVYGCTMWLTVYNAVNVTGVLRCGGDTRFAMLAEVLAVWCVGVPVAFLTALVLQWPIYFAVLAVKLEDVVKGIAVTKRFFSKKWVKNVISE</sequence>
<evidence type="ECO:0000256" key="11">
    <source>
        <dbReference type="ARBA" id="ARBA00023136"/>
    </source>
</evidence>
<dbReference type="GO" id="GO:0042910">
    <property type="term" value="F:xenobiotic transmembrane transporter activity"/>
    <property type="evidence" value="ECO:0007669"/>
    <property type="project" value="InterPro"/>
</dbReference>
<reference evidence="14" key="1">
    <citation type="submission" date="2020-08" db="EMBL/GenBank/DDBJ databases">
        <title>Genome public.</title>
        <authorList>
            <person name="Liu C."/>
            <person name="Sun Q."/>
        </authorList>
    </citation>
    <scope>NUCLEOTIDE SEQUENCE</scope>
    <source>
        <strain evidence="14">BX12</strain>
    </source>
</reference>
<dbReference type="GO" id="GO:0006811">
    <property type="term" value="P:monoatomic ion transport"/>
    <property type="evidence" value="ECO:0007669"/>
    <property type="project" value="UniProtKB-KW"/>
</dbReference>
<dbReference type="GO" id="GO:0015297">
    <property type="term" value="F:antiporter activity"/>
    <property type="evidence" value="ECO:0007669"/>
    <property type="project" value="UniProtKB-KW"/>
</dbReference>
<organism evidence="14 15">
    <name type="scientific">Zhenpiania hominis</name>
    <dbReference type="NCBI Taxonomy" id="2763644"/>
    <lineage>
        <taxon>Bacteria</taxon>
        <taxon>Bacillati</taxon>
        <taxon>Bacillota</taxon>
        <taxon>Clostridia</taxon>
        <taxon>Peptostreptococcales</taxon>
        <taxon>Anaerovoracaceae</taxon>
        <taxon>Zhenpiania</taxon>
    </lineage>
</organism>
<proteinExistence type="inferred from homology"/>
<dbReference type="GO" id="GO:0005886">
    <property type="term" value="C:plasma membrane"/>
    <property type="evidence" value="ECO:0007669"/>
    <property type="project" value="UniProtKB-SubCell"/>
</dbReference>
<dbReference type="NCBIfam" id="TIGR00797">
    <property type="entry name" value="matE"/>
    <property type="match status" value="1"/>
</dbReference>
<dbReference type="PANTHER" id="PTHR43298:SF2">
    <property type="entry name" value="FMN_FAD EXPORTER YEEO-RELATED"/>
    <property type="match status" value="1"/>
</dbReference>
<keyword evidence="7" id="KW-1003">Cell membrane</keyword>
<evidence type="ECO:0000256" key="2">
    <source>
        <dbReference type="ARBA" id="ARBA00004651"/>
    </source>
</evidence>
<feature type="transmembrane region" description="Helical" evidence="13">
    <location>
        <begin position="401"/>
        <end position="422"/>
    </location>
</feature>
<evidence type="ECO:0000256" key="10">
    <source>
        <dbReference type="ARBA" id="ARBA00023065"/>
    </source>
</evidence>
<feature type="transmembrane region" description="Helical" evidence="13">
    <location>
        <begin position="360"/>
        <end position="380"/>
    </location>
</feature>
<keyword evidence="10" id="KW-0406">Ion transport</keyword>
<evidence type="ECO:0000256" key="3">
    <source>
        <dbReference type="ARBA" id="ARBA00010199"/>
    </source>
</evidence>
<dbReference type="EMBL" id="JACRYT010000012">
    <property type="protein sequence ID" value="MBC6680387.1"/>
    <property type="molecule type" value="Genomic_DNA"/>
</dbReference>
<evidence type="ECO:0000256" key="7">
    <source>
        <dbReference type="ARBA" id="ARBA00022475"/>
    </source>
</evidence>
<evidence type="ECO:0000256" key="6">
    <source>
        <dbReference type="ARBA" id="ARBA00022449"/>
    </source>
</evidence>
<evidence type="ECO:0000256" key="8">
    <source>
        <dbReference type="ARBA" id="ARBA00022692"/>
    </source>
</evidence>
<keyword evidence="8 13" id="KW-0812">Transmembrane</keyword>
<dbReference type="Pfam" id="PF01554">
    <property type="entry name" value="MatE"/>
    <property type="match status" value="2"/>
</dbReference>
<feature type="transmembrane region" description="Helical" evidence="13">
    <location>
        <begin position="20"/>
        <end position="39"/>
    </location>
</feature>
<comment type="subcellular location">
    <subcellularLocation>
        <location evidence="2">Cell membrane</location>
        <topology evidence="2">Multi-pass membrane protein</topology>
    </subcellularLocation>
</comment>
<dbReference type="InterPro" id="IPR002528">
    <property type="entry name" value="MATE_fam"/>
</dbReference>
<feature type="transmembrane region" description="Helical" evidence="13">
    <location>
        <begin position="59"/>
        <end position="84"/>
    </location>
</feature>
<feature type="transmembrane region" description="Helical" evidence="13">
    <location>
        <begin position="96"/>
        <end position="117"/>
    </location>
</feature>
<dbReference type="PIRSF" id="PIRSF006603">
    <property type="entry name" value="DinF"/>
    <property type="match status" value="1"/>
</dbReference>
<feature type="transmembrane region" description="Helical" evidence="13">
    <location>
        <begin position="199"/>
        <end position="221"/>
    </location>
</feature>
<dbReference type="RefSeq" id="WP_187303484.1">
    <property type="nucleotide sequence ID" value="NZ_JACRYT010000012.1"/>
</dbReference>
<evidence type="ECO:0000256" key="12">
    <source>
        <dbReference type="ARBA" id="ARBA00031636"/>
    </source>
</evidence>
<comment type="function">
    <text evidence="1">Multidrug efflux pump.</text>
</comment>
<evidence type="ECO:0000256" key="5">
    <source>
        <dbReference type="ARBA" id="ARBA00022448"/>
    </source>
</evidence>
<evidence type="ECO:0000256" key="4">
    <source>
        <dbReference type="ARBA" id="ARBA00020268"/>
    </source>
</evidence>
<feature type="transmembrane region" description="Helical" evidence="13">
    <location>
        <begin position="167"/>
        <end position="187"/>
    </location>
</feature>
<name>A0A923NNI2_9FIRM</name>
<keyword evidence="11 13" id="KW-0472">Membrane</keyword>
<evidence type="ECO:0000313" key="14">
    <source>
        <dbReference type="EMBL" id="MBC6680387.1"/>
    </source>
</evidence>
<feature type="transmembrane region" description="Helical" evidence="13">
    <location>
        <begin position="328"/>
        <end position="348"/>
    </location>
</feature>
<dbReference type="PANTHER" id="PTHR43298">
    <property type="entry name" value="MULTIDRUG RESISTANCE PROTEIN NORM-RELATED"/>
    <property type="match status" value="1"/>
</dbReference>
<gene>
    <name evidence="14" type="ORF">H9L42_11215</name>
</gene>
<dbReference type="AlphaFoldDB" id="A0A923NNI2"/>
<comment type="similarity">
    <text evidence="3">Belongs to the multi antimicrobial extrusion (MATE) (TC 2.A.66.1) family.</text>
</comment>
<evidence type="ECO:0000256" key="1">
    <source>
        <dbReference type="ARBA" id="ARBA00003408"/>
    </source>
</evidence>
<evidence type="ECO:0000256" key="9">
    <source>
        <dbReference type="ARBA" id="ARBA00022989"/>
    </source>
</evidence>
<dbReference type="InterPro" id="IPR048279">
    <property type="entry name" value="MdtK-like"/>
</dbReference>
<keyword evidence="15" id="KW-1185">Reference proteome</keyword>
<keyword evidence="9 13" id="KW-1133">Transmembrane helix</keyword>
<keyword evidence="5" id="KW-0813">Transport</keyword>